<gene>
    <name evidence="2" type="ORF">SAMN05444142_101159</name>
</gene>
<evidence type="ECO:0000313" key="3">
    <source>
        <dbReference type="Proteomes" id="UP000324252"/>
    </source>
</evidence>
<keyword evidence="1" id="KW-0732">Signal</keyword>
<dbReference type="AlphaFoldDB" id="A0A1H0CSS5"/>
<dbReference type="Proteomes" id="UP000324252">
    <property type="component" value="Unassembled WGS sequence"/>
</dbReference>
<reference evidence="2 3" key="1">
    <citation type="submission" date="2016-11" db="EMBL/GenBank/DDBJ databases">
        <authorList>
            <person name="Varghese N."/>
            <person name="Submissions S."/>
        </authorList>
    </citation>
    <scope>NUCLEOTIDE SEQUENCE [LARGE SCALE GENOMIC DNA]</scope>
    <source>
        <strain evidence="2 3">DSM 29620</strain>
    </source>
</reference>
<evidence type="ECO:0000313" key="2">
    <source>
        <dbReference type="EMBL" id="SHJ41087.1"/>
    </source>
</evidence>
<dbReference type="OrthoDB" id="7885136at2"/>
<keyword evidence="3" id="KW-1185">Reference proteome</keyword>
<feature type="signal peptide" evidence="1">
    <location>
        <begin position="1"/>
        <end position="21"/>
    </location>
</feature>
<accession>A0A1H0CSS5</accession>
<sequence length="101" mass="10479">MKRMTIAFALIASASAAPAFADQVLAGTTISTMGEQAVVSLHPGERGIGVDGIVEATRGQAVELPAANVLTPREQAYLRSDTVTSNRFRGSENAATAYGAR</sequence>
<protein>
    <submittedName>
        <fullName evidence="2">Uncharacterized protein</fullName>
    </submittedName>
</protein>
<evidence type="ECO:0000256" key="1">
    <source>
        <dbReference type="SAM" id="SignalP"/>
    </source>
</evidence>
<proteinExistence type="predicted"/>
<feature type="chain" id="PRO_5015064452" evidence="1">
    <location>
        <begin position="22"/>
        <end position="101"/>
    </location>
</feature>
<name>A0A1H0CSS5_9RHOB</name>
<dbReference type="RefSeq" id="WP_149786926.1">
    <property type="nucleotide sequence ID" value="NZ_FNIO01000001.1"/>
</dbReference>
<organism evidence="2 3">
    <name type="scientific">Lutimaribacter pacificus</name>
    <dbReference type="NCBI Taxonomy" id="391948"/>
    <lineage>
        <taxon>Bacteria</taxon>
        <taxon>Pseudomonadati</taxon>
        <taxon>Pseudomonadota</taxon>
        <taxon>Alphaproteobacteria</taxon>
        <taxon>Rhodobacterales</taxon>
        <taxon>Roseobacteraceae</taxon>
        <taxon>Lutimaribacter</taxon>
    </lineage>
</organism>
<dbReference type="EMBL" id="FQZZ01000001">
    <property type="protein sequence ID" value="SHJ41087.1"/>
    <property type="molecule type" value="Genomic_DNA"/>
</dbReference>